<dbReference type="InterPro" id="IPR000030">
    <property type="entry name" value="PPE_dom"/>
</dbReference>
<feature type="region of interest" description="Disordered" evidence="2">
    <location>
        <begin position="341"/>
        <end position="405"/>
    </location>
</feature>
<dbReference type="SUPFAM" id="SSF140459">
    <property type="entry name" value="PE/PPE dimer-like"/>
    <property type="match status" value="1"/>
</dbReference>
<sequence>MPPEVNTGRLIAGSGAEPYLQAAAGWQAVAVEFTAAMAALRTQIAVISASWQGMASTQAQAAFEPYMTWMSTIIAMAEQRSTAAAAQAGSYGSAVAETPSLGEIGANHLTHAVLEATNFLGVNTVPIGVNEFEYLVVLWNRAAGAMDGYLAATGVNTTFPPFSVAPSVMAAPGAPEAGLAAILAATAAQLPQTAARDAILAELDGVATEGAARGQAQETGQLMATAANTAAQQGIDDGAASSTQGAQTATQMGTEMATQLPAQASQLVGQGPQSLASAANSPLQQVSSLFQNMGGGDLANQKISPADLASHFGSTDQLGAYGVSPVGSAGGMYGGAGVLSSATSGGTSPLRSPAGWSQPVSAAAESAEQVARTTATPTGGSSAVGSGTGMMGPMAHSRGDGSSVALDEPVAEEKAVVTTLGFEVFDDGEGRSSW</sequence>
<evidence type="ECO:0000313" key="5">
    <source>
        <dbReference type="Proteomes" id="UP001056610"/>
    </source>
</evidence>
<proteinExistence type="inferred from homology"/>
<evidence type="ECO:0000259" key="3">
    <source>
        <dbReference type="Pfam" id="PF00823"/>
    </source>
</evidence>
<comment type="similarity">
    <text evidence="1">Belongs to the mycobacterial PPE family.</text>
</comment>
<dbReference type="Proteomes" id="UP001056610">
    <property type="component" value="Plasmid unnamed"/>
</dbReference>
<gene>
    <name evidence="4" type="ORF">M5I08_24795</name>
</gene>
<evidence type="ECO:0000256" key="2">
    <source>
        <dbReference type="SAM" id="MobiDB-lite"/>
    </source>
</evidence>
<geneLocation type="plasmid" evidence="4 5">
    <name>unnamed</name>
</geneLocation>
<reference evidence="4" key="1">
    <citation type="submission" date="2022-05" db="EMBL/GenBank/DDBJ databases">
        <title>A methanotrophic Mycobacterium dominates a cave microbial ecosystem.</title>
        <authorList>
            <person name="Van Spanning R.J.M."/>
            <person name="Guan Q."/>
            <person name="Melkonian C."/>
            <person name="Gallant J."/>
            <person name="Polerecky L."/>
            <person name="Flot J.-F."/>
            <person name="Brandt B.W."/>
            <person name="Braster M."/>
            <person name="Iturbe Espinoza P."/>
            <person name="Aerts J."/>
            <person name="Meima-Franke M."/>
            <person name="Piersma S.R."/>
            <person name="Bunduc C."/>
            <person name="Ummels R."/>
            <person name="Pain A."/>
            <person name="Fleming E.J."/>
            <person name="van der Wel N."/>
            <person name="Gherman V.D."/>
            <person name="Sarbu S.M."/>
            <person name="Bodelier P.L.E."/>
            <person name="Bitter W."/>
        </authorList>
    </citation>
    <scope>NUCLEOTIDE SEQUENCE</scope>
    <source>
        <strain evidence="4">Sulfur Cave</strain>
        <plasmid evidence="4">unnamed</plasmid>
    </source>
</reference>
<accession>A0ABY4QU07</accession>
<name>A0ABY4QU07_9MYCO</name>
<dbReference type="Gene3D" id="1.20.1260.20">
    <property type="entry name" value="PPE superfamily"/>
    <property type="match status" value="1"/>
</dbReference>
<protein>
    <submittedName>
        <fullName evidence="4">PPE family protein</fullName>
    </submittedName>
</protein>
<organism evidence="4 5">
    <name type="scientific">Candidatus Mycobacterium methanotrophicum</name>
    <dbReference type="NCBI Taxonomy" id="2943498"/>
    <lineage>
        <taxon>Bacteria</taxon>
        <taxon>Bacillati</taxon>
        <taxon>Actinomycetota</taxon>
        <taxon>Actinomycetes</taxon>
        <taxon>Mycobacteriales</taxon>
        <taxon>Mycobacteriaceae</taxon>
        <taxon>Mycobacterium</taxon>
    </lineage>
</organism>
<dbReference type="RefSeq" id="WP_249763483.1">
    <property type="nucleotide sequence ID" value="NZ_CP097321.1"/>
</dbReference>
<evidence type="ECO:0000313" key="4">
    <source>
        <dbReference type="EMBL" id="UQX13428.1"/>
    </source>
</evidence>
<feature type="compositionally biased region" description="Low complexity" evidence="2">
    <location>
        <begin position="358"/>
        <end position="385"/>
    </location>
</feature>
<evidence type="ECO:0000256" key="1">
    <source>
        <dbReference type="ARBA" id="ARBA00010652"/>
    </source>
</evidence>
<dbReference type="InterPro" id="IPR038332">
    <property type="entry name" value="PPE_sf"/>
</dbReference>
<keyword evidence="4" id="KW-0614">Plasmid</keyword>
<keyword evidence="5" id="KW-1185">Reference proteome</keyword>
<dbReference type="EMBL" id="CP097321">
    <property type="protein sequence ID" value="UQX13428.1"/>
    <property type="molecule type" value="Genomic_DNA"/>
</dbReference>
<dbReference type="Pfam" id="PF00823">
    <property type="entry name" value="PPE"/>
    <property type="match status" value="1"/>
</dbReference>
<feature type="domain" description="PPE" evidence="3">
    <location>
        <begin position="1"/>
        <end position="153"/>
    </location>
</feature>